<proteinExistence type="predicted"/>
<dbReference type="AlphaFoldDB" id="A0A1J5RA14"/>
<feature type="domain" description="Outer membrane protein beta-barrel" evidence="1">
    <location>
        <begin position="106"/>
        <end position="262"/>
    </location>
</feature>
<gene>
    <name evidence="2" type="ORF">GALL_291350</name>
</gene>
<accession>A0A1J5RA14</accession>
<reference evidence="2" key="1">
    <citation type="submission" date="2016-10" db="EMBL/GenBank/DDBJ databases">
        <title>Sequence of Gallionella enrichment culture.</title>
        <authorList>
            <person name="Poehlein A."/>
            <person name="Muehling M."/>
            <person name="Daniel R."/>
        </authorList>
    </citation>
    <scope>NUCLEOTIDE SEQUENCE</scope>
</reference>
<sequence length="294" mass="33135">MKRLTVLTAALLITVTSFAQKDSSSHEATDTIKVGNFVIIKKNKNAETGSDDNKRKIKLDFNIGNNSTRTYSRKRRNDNLSTNWWIFDLGFANVRDNTNYTSAQSMGYFSTVHGAPVNQNSFALNTGKSSNVNVWIFMQKLNISQHVLNLKYGLGLEMYNFRYDHSLSYRNNPVPYVFNDTINFSKDKLYAGYLTVPLMLNINTTPHRHNGFSFSAGVSAGYLVGSHNKQISAERGKQKYHGDLGLQPWRFATIAELGLGPVRLYGSYSLNALHKESTGVDQFPYAVGVRFSNW</sequence>
<organism evidence="2">
    <name type="scientific">mine drainage metagenome</name>
    <dbReference type="NCBI Taxonomy" id="410659"/>
    <lineage>
        <taxon>unclassified sequences</taxon>
        <taxon>metagenomes</taxon>
        <taxon>ecological metagenomes</taxon>
    </lineage>
</organism>
<evidence type="ECO:0000313" key="2">
    <source>
        <dbReference type="EMBL" id="OIQ88956.1"/>
    </source>
</evidence>
<name>A0A1J5RA14_9ZZZZ</name>
<evidence type="ECO:0000259" key="1">
    <source>
        <dbReference type="Pfam" id="PF13568"/>
    </source>
</evidence>
<dbReference type="InterPro" id="IPR025665">
    <property type="entry name" value="Beta-barrel_OMP_2"/>
</dbReference>
<dbReference type="Pfam" id="PF13568">
    <property type="entry name" value="OMP_b-brl_2"/>
    <property type="match status" value="1"/>
</dbReference>
<comment type="caution">
    <text evidence="2">The sequence shown here is derived from an EMBL/GenBank/DDBJ whole genome shotgun (WGS) entry which is preliminary data.</text>
</comment>
<protein>
    <recommendedName>
        <fullName evidence="1">Outer membrane protein beta-barrel domain-containing protein</fullName>
    </recommendedName>
</protein>
<dbReference type="EMBL" id="MLJW01000350">
    <property type="protein sequence ID" value="OIQ88956.1"/>
    <property type="molecule type" value="Genomic_DNA"/>
</dbReference>